<feature type="transmembrane region" description="Helical" evidence="10">
    <location>
        <begin position="513"/>
        <end position="536"/>
    </location>
</feature>
<keyword evidence="8 10" id="KW-0472">Membrane</keyword>
<dbReference type="GO" id="GO:0016020">
    <property type="term" value="C:membrane"/>
    <property type="evidence" value="ECO:0007669"/>
    <property type="project" value="UniProtKB-SubCell"/>
</dbReference>
<reference evidence="11" key="1">
    <citation type="journal article" date="2020" name="Stud. Mycol.">
        <title>101 Dothideomycetes genomes: a test case for predicting lifestyles and emergence of pathogens.</title>
        <authorList>
            <person name="Haridas S."/>
            <person name="Albert R."/>
            <person name="Binder M."/>
            <person name="Bloem J."/>
            <person name="Labutti K."/>
            <person name="Salamov A."/>
            <person name="Andreopoulos B."/>
            <person name="Baker S."/>
            <person name="Barry K."/>
            <person name="Bills G."/>
            <person name="Bluhm B."/>
            <person name="Cannon C."/>
            <person name="Castanera R."/>
            <person name="Culley D."/>
            <person name="Daum C."/>
            <person name="Ezra D."/>
            <person name="Gonzalez J."/>
            <person name="Henrissat B."/>
            <person name="Kuo A."/>
            <person name="Liang C."/>
            <person name="Lipzen A."/>
            <person name="Lutzoni F."/>
            <person name="Magnuson J."/>
            <person name="Mondo S."/>
            <person name="Nolan M."/>
            <person name="Ohm R."/>
            <person name="Pangilinan J."/>
            <person name="Park H.-J."/>
            <person name="Ramirez L."/>
            <person name="Alfaro M."/>
            <person name="Sun H."/>
            <person name="Tritt A."/>
            <person name="Yoshinaga Y."/>
            <person name="Zwiers L.-H."/>
            <person name="Turgeon B."/>
            <person name="Goodwin S."/>
            <person name="Spatafora J."/>
            <person name="Crous P."/>
            <person name="Grigoriev I."/>
        </authorList>
    </citation>
    <scope>NUCLEOTIDE SEQUENCE</scope>
    <source>
        <strain evidence="11">CBS 279.74</strain>
    </source>
</reference>
<dbReference type="NCBIfam" id="TIGR00728">
    <property type="entry name" value="OPT_sfam"/>
    <property type="match status" value="1"/>
</dbReference>
<evidence type="ECO:0000256" key="4">
    <source>
        <dbReference type="ARBA" id="ARBA00022692"/>
    </source>
</evidence>
<dbReference type="GO" id="GO:0015031">
    <property type="term" value="P:protein transport"/>
    <property type="evidence" value="ECO:0007669"/>
    <property type="project" value="UniProtKB-KW"/>
</dbReference>
<sequence>MDATSAKQLQQAHIVAPAEDEALIPIVPTKNDTTIVVDESRNSSNPAERDAPDLPDLADGKKGVDEADTKLVRGAVVVRDGNDVARYVVSTQDDGDPALTFRSFIIGSGLTALAACINQIYFYKPVEVSFASVFLCLMAYVIGVAWSKLLPRREHVEKFLPRQAAWLGPAVHFINPGHFGLKEHAVSSILSTSSANGAAIVQVFGAERLFYGRETSAATAILTIFSASIFGYGIVGLLRSVIVHPSEMVWWQCLPMISIYQTFHREPKGANKDRIRVFGISSIAMFFWEPIASYIWPWVNGVSIPCLASQKAKPTTRKVLMTIFGGISSNEGQGLFSFSFDWQYITSKYMALPLVQQANAWAGILLSYIMCFALYYGGAWGAKKYPFMSTSMFDGRTHKVYNQTAVFSRTAILDTEQLAIHGLPRLTATNVWANMAAMAAIGGLLTHIALFHGPKVKKALVQAWKKEQTDPHYKVMERNYRDVPLWWYGSTLLVGFLLGLGAIYAGDTTLDPWAYVVAILLGCIIAPFSLCLYGLLGTSVSTNNLSKMICGVLQPGKPVGNLYFSMFSHEVTVLSVFLATDLKMAQYLKIPWRTMFILQTYGSLLGTALNYVIMDSIITNRREILLDPIGNQVWSGQKVQSLNTTAVTWALAKYIYGFGPEGYGWIPLSMLIGAAIPVVHWLIWRRYKTIYGWDVAKLVTPVIFQNSSLTTAGTTSVIWSQIATGLWSQWWMRLRHPASFGKYNYILGGGFDAGAKVMMFILTFAVFGGSGRDVDFPTWWGNPKSSSKRYADYCGTG</sequence>
<comment type="subcellular location">
    <subcellularLocation>
        <location evidence="1">Membrane</location>
        <topology evidence="1">Multi-pass membrane protein</topology>
    </subcellularLocation>
</comment>
<feature type="compositionally biased region" description="Basic and acidic residues" evidence="9">
    <location>
        <begin position="47"/>
        <end position="62"/>
    </location>
</feature>
<evidence type="ECO:0000256" key="9">
    <source>
        <dbReference type="SAM" id="MobiDB-lite"/>
    </source>
</evidence>
<feature type="transmembrane region" description="Helical" evidence="10">
    <location>
        <begin position="275"/>
        <end position="296"/>
    </location>
</feature>
<dbReference type="Proteomes" id="UP000799428">
    <property type="component" value="Unassembled WGS sequence"/>
</dbReference>
<evidence type="ECO:0000256" key="3">
    <source>
        <dbReference type="ARBA" id="ARBA00022448"/>
    </source>
</evidence>
<dbReference type="PANTHER" id="PTHR22601">
    <property type="entry name" value="ISP4 LIKE PROTEIN"/>
    <property type="match status" value="1"/>
</dbReference>
<keyword evidence="3" id="KW-0813">Transport</keyword>
<name>A0A6G1K8K7_9PLEO</name>
<feature type="transmembrane region" description="Helical" evidence="10">
    <location>
        <begin position="104"/>
        <end position="122"/>
    </location>
</feature>
<proteinExistence type="inferred from homology"/>
<feature type="transmembrane region" description="Helical" evidence="10">
    <location>
        <begin position="663"/>
        <end position="684"/>
    </location>
</feature>
<keyword evidence="7 10" id="KW-1133">Transmembrane helix</keyword>
<dbReference type="AlphaFoldDB" id="A0A6G1K8K7"/>
<keyword evidence="5" id="KW-0571">Peptide transport</keyword>
<feature type="transmembrane region" description="Helical" evidence="10">
    <location>
        <begin position="217"/>
        <end position="242"/>
    </location>
</feature>
<feature type="transmembrane region" description="Helical" evidence="10">
    <location>
        <begin position="128"/>
        <end position="150"/>
    </location>
</feature>
<dbReference type="EMBL" id="MU005771">
    <property type="protein sequence ID" value="KAF2709148.1"/>
    <property type="molecule type" value="Genomic_DNA"/>
</dbReference>
<dbReference type="InterPro" id="IPR004813">
    <property type="entry name" value="OPT"/>
</dbReference>
<evidence type="ECO:0000256" key="5">
    <source>
        <dbReference type="ARBA" id="ARBA00022856"/>
    </source>
</evidence>
<comment type="similarity">
    <text evidence="2">Belongs to the oligopeptide OPT transporter family.</text>
</comment>
<evidence type="ECO:0000256" key="2">
    <source>
        <dbReference type="ARBA" id="ARBA00008807"/>
    </source>
</evidence>
<organism evidence="11 12">
    <name type="scientific">Pleomassaria siparia CBS 279.74</name>
    <dbReference type="NCBI Taxonomy" id="1314801"/>
    <lineage>
        <taxon>Eukaryota</taxon>
        <taxon>Fungi</taxon>
        <taxon>Dikarya</taxon>
        <taxon>Ascomycota</taxon>
        <taxon>Pezizomycotina</taxon>
        <taxon>Dothideomycetes</taxon>
        <taxon>Pleosporomycetidae</taxon>
        <taxon>Pleosporales</taxon>
        <taxon>Pleomassariaceae</taxon>
        <taxon>Pleomassaria</taxon>
    </lineage>
</organism>
<feature type="transmembrane region" description="Helical" evidence="10">
    <location>
        <begin position="562"/>
        <end position="582"/>
    </location>
</feature>
<protein>
    <submittedName>
        <fullName evidence="11">Oligopeptide transporter 8</fullName>
    </submittedName>
</protein>
<keyword evidence="6" id="KW-0653">Protein transport</keyword>
<dbReference type="GO" id="GO:0035673">
    <property type="term" value="F:oligopeptide transmembrane transporter activity"/>
    <property type="evidence" value="ECO:0007669"/>
    <property type="project" value="InterPro"/>
</dbReference>
<feature type="transmembrane region" description="Helical" evidence="10">
    <location>
        <begin position="594"/>
        <end position="613"/>
    </location>
</feature>
<evidence type="ECO:0000256" key="7">
    <source>
        <dbReference type="ARBA" id="ARBA00022989"/>
    </source>
</evidence>
<evidence type="ECO:0000256" key="10">
    <source>
        <dbReference type="SAM" id="Phobius"/>
    </source>
</evidence>
<evidence type="ECO:0000256" key="6">
    <source>
        <dbReference type="ARBA" id="ARBA00022927"/>
    </source>
</evidence>
<feature type="region of interest" description="Disordered" evidence="9">
    <location>
        <begin position="39"/>
        <end position="62"/>
    </location>
</feature>
<evidence type="ECO:0000313" key="11">
    <source>
        <dbReference type="EMBL" id="KAF2709148.1"/>
    </source>
</evidence>
<feature type="transmembrane region" description="Helical" evidence="10">
    <location>
        <begin position="431"/>
        <end position="451"/>
    </location>
</feature>
<feature type="transmembrane region" description="Helical" evidence="10">
    <location>
        <begin position="360"/>
        <end position="382"/>
    </location>
</feature>
<dbReference type="InterPro" id="IPR004648">
    <property type="entry name" value="Oligpept_transpt"/>
</dbReference>
<accession>A0A6G1K8K7</accession>
<feature type="transmembrane region" description="Helical" evidence="10">
    <location>
        <begin position="485"/>
        <end position="506"/>
    </location>
</feature>
<dbReference type="Pfam" id="PF03169">
    <property type="entry name" value="OPT"/>
    <property type="match status" value="1"/>
</dbReference>
<evidence type="ECO:0000256" key="1">
    <source>
        <dbReference type="ARBA" id="ARBA00004141"/>
    </source>
</evidence>
<dbReference type="OrthoDB" id="9986677at2759"/>
<feature type="transmembrane region" description="Helical" evidence="10">
    <location>
        <begin position="743"/>
        <end position="767"/>
    </location>
</feature>
<evidence type="ECO:0000256" key="8">
    <source>
        <dbReference type="ARBA" id="ARBA00023136"/>
    </source>
</evidence>
<evidence type="ECO:0000313" key="12">
    <source>
        <dbReference type="Proteomes" id="UP000799428"/>
    </source>
</evidence>
<gene>
    <name evidence="11" type="ORF">K504DRAFT_380585</name>
</gene>
<keyword evidence="12" id="KW-1185">Reference proteome</keyword>
<keyword evidence="4 10" id="KW-0812">Transmembrane</keyword>